<evidence type="ECO:0000313" key="2">
    <source>
        <dbReference type="EMBL" id="PWK45099.1"/>
    </source>
</evidence>
<accession>A0A316FC83</accession>
<dbReference type="Proteomes" id="UP000245697">
    <property type="component" value="Unassembled WGS sequence"/>
</dbReference>
<keyword evidence="3" id="KW-1185">Reference proteome</keyword>
<dbReference type="OrthoDB" id="3298124at2"/>
<dbReference type="AlphaFoldDB" id="A0A316FC83"/>
<feature type="chain" id="PRO_5039728014" description="DUF732 domain-containing protein" evidence="1">
    <location>
        <begin position="22"/>
        <end position="117"/>
    </location>
</feature>
<proteinExistence type="predicted"/>
<evidence type="ECO:0008006" key="4">
    <source>
        <dbReference type="Google" id="ProtNLM"/>
    </source>
</evidence>
<dbReference type="PROSITE" id="PS51257">
    <property type="entry name" value="PROKAR_LIPOPROTEIN"/>
    <property type="match status" value="1"/>
</dbReference>
<organism evidence="2 3">
    <name type="scientific">Actinoplanes xinjiangensis</name>
    <dbReference type="NCBI Taxonomy" id="512350"/>
    <lineage>
        <taxon>Bacteria</taxon>
        <taxon>Bacillati</taxon>
        <taxon>Actinomycetota</taxon>
        <taxon>Actinomycetes</taxon>
        <taxon>Micromonosporales</taxon>
        <taxon>Micromonosporaceae</taxon>
        <taxon>Actinoplanes</taxon>
    </lineage>
</organism>
<gene>
    <name evidence="2" type="ORF">BC793_11172</name>
</gene>
<evidence type="ECO:0000256" key="1">
    <source>
        <dbReference type="SAM" id="SignalP"/>
    </source>
</evidence>
<sequence length="117" mass="11608">MTETTRSLLLAAVATVTLAVAGCGGTDEPTTAAADGGGGSYPAEDVCAFLEGEIPALKEIGSPVGRHANLAGGLATFFASHGKPENGAVLDAAVAAQCPAVRTEVLTLIDVDSFSSF</sequence>
<reference evidence="2 3" key="1">
    <citation type="submission" date="2018-05" db="EMBL/GenBank/DDBJ databases">
        <title>Genomic Encyclopedia of Archaeal and Bacterial Type Strains, Phase II (KMG-II): from individual species to whole genera.</title>
        <authorList>
            <person name="Goeker M."/>
        </authorList>
    </citation>
    <scope>NUCLEOTIDE SEQUENCE [LARGE SCALE GENOMIC DNA]</scope>
    <source>
        <strain evidence="2 3">DSM 45184</strain>
    </source>
</reference>
<keyword evidence="1" id="KW-0732">Signal</keyword>
<name>A0A316FC83_9ACTN</name>
<comment type="caution">
    <text evidence="2">The sequence shown here is derived from an EMBL/GenBank/DDBJ whole genome shotgun (WGS) entry which is preliminary data.</text>
</comment>
<protein>
    <recommendedName>
        <fullName evidence="4">DUF732 domain-containing protein</fullName>
    </recommendedName>
</protein>
<dbReference type="RefSeq" id="WP_109596063.1">
    <property type="nucleotide sequence ID" value="NZ_BONA01000061.1"/>
</dbReference>
<feature type="signal peptide" evidence="1">
    <location>
        <begin position="1"/>
        <end position="21"/>
    </location>
</feature>
<evidence type="ECO:0000313" key="3">
    <source>
        <dbReference type="Proteomes" id="UP000245697"/>
    </source>
</evidence>
<dbReference type="EMBL" id="QGGR01000011">
    <property type="protein sequence ID" value="PWK45099.1"/>
    <property type="molecule type" value="Genomic_DNA"/>
</dbReference>